<dbReference type="PANTHER" id="PTHR46206">
    <property type="entry name" value="CYTOCHROME P450"/>
    <property type="match status" value="1"/>
</dbReference>
<keyword evidence="3 6" id="KW-0479">Metal-binding</keyword>
<dbReference type="EMBL" id="ML143401">
    <property type="protein sequence ID" value="TBU31117.1"/>
    <property type="molecule type" value="Genomic_DNA"/>
</dbReference>
<gene>
    <name evidence="8" type="ORF">BD311DRAFT_148166</name>
</gene>
<dbReference type="Proteomes" id="UP000292957">
    <property type="component" value="Unassembled WGS sequence"/>
</dbReference>
<proteinExistence type="inferred from homology"/>
<dbReference type="InterPro" id="IPR001128">
    <property type="entry name" value="Cyt_P450"/>
</dbReference>
<comment type="cofactor">
    <cofactor evidence="1 6">
        <name>heme</name>
        <dbReference type="ChEBI" id="CHEBI:30413"/>
    </cofactor>
</comment>
<dbReference type="GO" id="GO:0016705">
    <property type="term" value="F:oxidoreductase activity, acting on paired donors, with incorporation or reduction of molecular oxygen"/>
    <property type="evidence" value="ECO:0007669"/>
    <property type="project" value="InterPro"/>
</dbReference>
<dbReference type="SUPFAM" id="SSF48264">
    <property type="entry name" value="Cytochrome P450"/>
    <property type="match status" value="1"/>
</dbReference>
<keyword evidence="7" id="KW-0503">Monooxygenase</keyword>
<evidence type="ECO:0000256" key="7">
    <source>
        <dbReference type="RuleBase" id="RU000461"/>
    </source>
</evidence>
<dbReference type="AlphaFoldDB" id="A0A4Q9MUS9"/>
<dbReference type="GO" id="GO:0004497">
    <property type="term" value="F:monooxygenase activity"/>
    <property type="evidence" value="ECO:0007669"/>
    <property type="project" value="UniProtKB-KW"/>
</dbReference>
<name>A0A4Q9MUS9_9APHY</name>
<dbReference type="PRINTS" id="PR00465">
    <property type="entry name" value="EP450IV"/>
</dbReference>
<dbReference type="PROSITE" id="PS00086">
    <property type="entry name" value="CYTOCHROME_P450"/>
    <property type="match status" value="1"/>
</dbReference>
<evidence type="ECO:0000256" key="2">
    <source>
        <dbReference type="ARBA" id="ARBA00010617"/>
    </source>
</evidence>
<keyword evidence="4 7" id="KW-0560">Oxidoreductase</keyword>
<dbReference type="InterPro" id="IPR036396">
    <property type="entry name" value="Cyt_P450_sf"/>
</dbReference>
<evidence type="ECO:0000313" key="8">
    <source>
        <dbReference type="EMBL" id="TBU31117.1"/>
    </source>
</evidence>
<organism evidence="8">
    <name type="scientific">Dichomitus squalens</name>
    <dbReference type="NCBI Taxonomy" id="114155"/>
    <lineage>
        <taxon>Eukaryota</taxon>
        <taxon>Fungi</taxon>
        <taxon>Dikarya</taxon>
        <taxon>Basidiomycota</taxon>
        <taxon>Agaricomycotina</taxon>
        <taxon>Agaricomycetes</taxon>
        <taxon>Polyporales</taxon>
        <taxon>Polyporaceae</taxon>
        <taxon>Dichomitus</taxon>
    </lineage>
</organism>
<dbReference type="PRINTS" id="PR00385">
    <property type="entry name" value="P450"/>
</dbReference>
<accession>A0A4Q9MUS9</accession>
<keyword evidence="6 7" id="KW-0349">Heme</keyword>
<evidence type="ECO:0000256" key="3">
    <source>
        <dbReference type="ARBA" id="ARBA00022723"/>
    </source>
</evidence>
<dbReference type="InterPro" id="IPR017972">
    <property type="entry name" value="Cyt_P450_CS"/>
</dbReference>
<dbReference type="GO" id="GO:0020037">
    <property type="term" value="F:heme binding"/>
    <property type="evidence" value="ECO:0007669"/>
    <property type="project" value="InterPro"/>
</dbReference>
<dbReference type="Pfam" id="PF00067">
    <property type="entry name" value="p450"/>
    <property type="match status" value="1"/>
</dbReference>
<dbReference type="InterPro" id="IPR002403">
    <property type="entry name" value="Cyt_P450_E_grp-IV"/>
</dbReference>
<dbReference type="CDD" id="cd11041">
    <property type="entry name" value="CYP503A1-like"/>
    <property type="match status" value="1"/>
</dbReference>
<reference evidence="8" key="1">
    <citation type="submission" date="2019-01" db="EMBL/GenBank/DDBJ databases">
        <title>Draft genome sequences of three monokaryotic isolates of the white-rot basidiomycete fungus Dichomitus squalens.</title>
        <authorList>
            <consortium name="DOE Joint Genome Institute"/>
            <person name="Lopez S.C."/>
            <person name="Andreopoulos B."/>
            <person name="Pangilinan J."/>
            <person name="Lipzen A."/>
            <person name="Riley R."/>
            <person name="Ahrendt S."/>
            <person name="Ng V."/>
            <person name="Barry K."/>
            <person name="Daum C."/>
            <person name="Grigoriev I.V."/>
            <person name="Hilden K.S."/>
            <person name="Makela M.R."/>
            <person name="de Vries R.P."/>
        </authorList>
    </citation>
    <scope>NUCLEOTIDE SEQUENCE [LARGE SCALE GENOMIC DNA]</scope>
    <source>
        <strain evidence="8">OM18370.1</strain>
    </source>
</reference>
<evidence type="ECO:0000256" key="5">
    <source>
        <dbReference type="ARBA" id="ARBA00023004"/>
    </source>
</evidence>
<evidence type="ECO:0000256" key="6">
    <source>
        <dbReference type="PIRSR" id="PIRSR602403-1"/>
    </source>
</evidence>
<protein>
    <submittedName>
        <fullName evidence="8">Cytochrome P450</fullName>
    </submittedName>
</protein>
<evidence type="ECO:0000256" key="4">
    <source>
        <dbReference type="ARBA" id="ARBA00023002"/>
    </source>
</evidence>
<dbReference type="OrthoDB" id="1844152at2759"/>
<comment type="similarity">
    <text evidence="2 7">Belongs to the cytochrome P450 family.</text>
</comment>
<keyword evidence="5 6" id="KW-0408">Iron</keyword>
<feature type="binding site" description="axial binding residue" evidence="6">
    <location>
        <position position="446"/>
    </location>
    <ligand>
        <name>heme</name>
        <dbReference type="ChEBI" id="CHEBI:30413"/>
    </ligand>
    <ligandPart>
        <name>Fe</name>
        <dbReference type="ChEBI" id="CHEBI:18248"/>
    </ligandPart>
</feature>
<dbReference type="GO" id="GO:0005506">
    <property type="term" value="F:iron ion binding"/>
    <property type="evidence" value="ECO:0007669"/>
    <property type="project" value="InterPro"/>
</dbReference>
<sequence length="505" mass="57838">MSMSIEPQTICYASLGVFLVWYIMKWQRDPLHNIPTVGGPSLPIFSYITAFRFNSNGKALFEEGYKRYYNSVFKVALLDQWLVCLTGSKLLDELRKRGESELSFYKGIEDIMQTRFTMGPEIMDDPYHNDIIRDKLTHMLPVIVPEAIDELSIALPGYIPAGTADEWVEVSICRPMLEIVARLSNRSFVGAPLCREKEYLNIAIDFAIDINSDRFLLGFLPDLVKRFMGKFTSSAKRSVCRTLPYFKDVLAERRRLMKENGDDWPDKPNDTIQWILDYAVPRGYDDFSVVMRILFVNFGAIHTTGNSLTHALYDLASMPEYIQPLREEIDLIVATEGWTKNALAKMWKLDSFVKESQRINGVVLTTMIRKAVKDVVLVNGTLIPKGTMVIGPQLPTHLNEEYFPDAQTFDPFRFSRMREKEGEGMKHQFVQTSTEFVAFGHGKRACPGRFFAANEMKAVMAYIIFQYDLKIPGDGSRPKNLYHGLTHVLPAPNGKVLFRRRKRES</sequence>
<evidence type="ECO:0000256" key="1">
    <source>
        <dbReference type="ARBA" id="ARBA00001971"/>
    </source>
</evidence>
<dbReference type="Gene3D" id="1.10.630.10">
    <property type="entry name" value="Cytochrome P450"/>
    <property type="match status" value="1"/>
</dbReference>